<dbReference type="InterPro" id="IPR000408">
    <property type="entry name" value="Reg_chr_condens"/>
</dbReference>
<dbReference type="SUPFAM" id="SSF50985">
    <property type="entry name" value="RCC1/BLIP-II"/>
    <property type="match status" value="1"/>
</dbReference>
<name>A0AAW2ZR16_9EUKA</name>
<dbReference type="InterPro" id="IPR051553">
    <property type="entry name" value="Ran_GTPase-activating"/>
</dbReference>
<keyword evidence="1" id="KW-0344">Guanine-nucleotide releasing factor</keyword>
<dbReference type="AlphaFoldDB" id="A0AAW2ZR16"/>
<dbReference type="PANTHER" id="PTHR45982">
    <property type="entry name" value="REGULATOR OF CHROMOSOME CONDENSATION"/>
    <property type="match status" value="1"/>
</dbReference>
<feature type="repeat" description="RCC1" evidence="3">
    <location>
        <begin position="134"/>
        <end position="185"/>
    </location>
</feature>
<dbReference type="Pfam" id="PF25390">
    <property type="entry name" value="WD40_RLD"/>
    <property type="match status" value="1"/>
</dbReference>
<dbReference type="PRINTS" id="PR00633">
    <property type="entry name" value="RCCNDNSATION"/>
</dbReference>
<dbReference type="PROSITE" id="PS00626">
    <property type="entry name" value="RCC1_2"/>
    <property type="match status" value="1"/>
</dbReference>
<evidence type="ECO:0000313" key="5">
    <source>
        <dbReference type="EMBL" id="KAL0481663.1"/>
    </source>
</evidence>
<feature type="repeat" description="RCC1" evidence="3">
    <location>
        <begin position="243"/>
        <end position="293"/>
    </location>
</feature>
<sequence length="438" mass="47948">MTHERKRRRLNDDLPHVVSDEQCCSIEEFITTSKEKMGTLLRLADVSIRFQNLTENEDLVGRDEMVLLSLMKRKLRGKNCESSVWTYGSASMGQLGHGDTSKRVIPEPMTTLPNKYFLSAAAGWGHTVLVDKSGLVYSCGFNNYGQLGLGHQKFTPTPCVIESLQEYKITKVSVNSSCHTIAIEDTGRVFVWGCNQFGQLGLGQRGHRLSPSEITCLRDRNIKDIYAGGGANEGYCFVVDSNQKMYSWGKNSRGQLGLGETNKQMDEPTLVATSFKPLKLALGASHVVAITSNDEVCSWGANDEGALGMESFSQLGQCDFPREIVSLRGKHILSCFIFLENGDIYAWGKSPTQDNWNVPHLLPGIGGVTLIGAGFSHCIAYTKDGKLYGWGNGTHGQLGNGTLKNRDAPDEAIFKEKGVVVVCGGGHHSVVLTNPFCK</sequence>
<proteinExistence type="predicted"/>
<feature type="repeat" description="RCC1" evidence="3">
    <location>
        <begin position="385"/>
        <end position="435"/>
    </location>
</feature>
<dbReference type="InterPro" id="IPR009091">
    <property type="entry name" value="RCC1/BLIP-II"/>
</dbReference>
<dbReference type="Gene3D" id="2.130.10.30">
    <property type="entry name" value="Regulator of chromosome condensation 1/beta-lactamase-inhibitor protein II"/>
    <property type="match status" value="2"/>
</dbReference>
<evidence type="ECO:0000259" key="4">
    <source>
        <dbReference type="Pfam" id="PF25390"/>
    </source>
</evidence>
<dbReference type="EMBL" id="JAOPGA020000781">
    <property type="protein sequence ID" value="KAL0481663.1"/>
    <property type="molecule type" value="Genomic_DNA"/>
</dbReference>
<evidence type="ECO:0000256" key="2">
    <source>
        <dbReference type="ARBA" id="ARBA00022737"/>
    </source>
</evidence>
<evidence type="ECO:0000313" key="6">
    <source>
        <dbReference type="EMBL" id="KAL0491189.1"/>
    </source>
</evidence>
<comment type="caution">
    <text evidence="6">The sequence shown here is derived from an EMBL/GenBank/DDBJ whole genome shotgun (WGS) entry which is preliminary data.</text>
</comment>
<gene>
    <name evidence="6" type="ORF">AKO1_002310</name>
    <name evidence="5" type="ORF">AKO1_010333</name>
</gene>
<accession>A0AAW2ZR16</accession>
<evidence type="ECO:0000256" key="3">
    <source>
        <dbReference type="PROSITE-ProRule" id="PRU00235"/>
    </source>
</evidence>
<dbReference type="PANTHER" id="PTHR45982:SF1">
    <property type="entry name" value="REGULATOR OF CHROMOSOME CONDENSATION"/>
    <property type="match status" value="1"/>
</dbReference>
<evidence type="ECO:0000256" key="1">
    <source>
        <dbReference type="ARBA" id="ARBA00022658"/>
    </source>
</evidence>
<feature type="domain" description="RCC1-like" evidence="4">
    <location>
        <begin position="82"/>
        <end position="350"/>
    </location>
</feature>
<feature type="repeat" description="RCC1" evidence="3">
    <location>
        <begin position="82"/>
        <end position="133"/>
    </location>
</feature>
<dbReference type="EMBL" id="JAOPGA020001773">
    <property type="protein sequence ID" value="KAL0491189.1"/>
    <property type="molecule type" value="Genomic_DNA"/>
</dbReference>
<feature type="repeat" description="RCC1" evidence="3">
    <location>
        <begin position="187"/>
        <end position="229"/>
    </location>
</feature>
<reference evidence="6 7" key="1">
    <citation type="submission" date="2024-03" db="EMBL/GenBank/DDBJ databases">
        <title>The Acrasis kona genome and developmental transcriptomes reveal deep origins of eukaryotic multicellular pathways.</title>
        <authorList>
            <person name="Sheikh S."/>
            <person name="Fu C.-J."/>
            <person name="Brown M.W."/>
            <person name="Baldauf S.L."/>
        </authorList>
    </citation>
    <scope>NUCLEOTIDE SEQUENCE [LARGE SCALE GENOMIC DNA]</scope>
    <source>
        <strain evidence="6 7">ATCC MYA-3509</strain>
    </source>
</reference>
<organism evidence="6 7">
    <name type="scientific">Acrasis kona</name>
    <dbReference type="NCBI Taxonomy" id="1008807"/>
    <lineage>
        <taxon>Eukaryota</taxon>
        <taxon>Discoba</taxon>
        <taxon>Heterolobosea</taxon>
        <taxon>Tetramitia</taxon>
        <taxon>Eutetramitia</taxon>
        <taxon>Acrasidae</taxon>
        <taxon>Acrasis</taxon>
    </lineage>
</organism>
<keyword evidence="2" id="KW-0677">Repeat</keyword>
<dbReference type="Pfam" id="PF00415">
    <property type="entry name" value="RCC1"/>
    <property type="match status" value="1"/>
</dbReference>
<keyword evidence="7" id="KW-1185">Reference proteome</keyword>
<dbReference type="InterPro" id="IPR058923">
    <property type="entry name" value="RCC1-like_dom"/>
</dbReference>
<protein>
    <submittedName>
        <fullName evidence="6">E3 ubiquitin-protein ligase HERC</fullName>
    </submittedName>
</protein>
<evidence type="ECO:0000313" key="7">
    <source>
        <dbReference type="Proteomes" id="UP001431209"/>
    </source>
</evidence>
<dbReference type="Proteomes" id="UP001431209">
    <property type="component" value="Unassembled WGS sequence"/>
</dbReference>
<dbReference type="PROSITE" id="PS50012">
    <property type="entry name" value="RCC1_3"/>
    <property type="match status" value="5"/>
</dbReference>